<evidence type="ECO:0000259" key="2">
    <source>
        <dbReference type="Pfam" id="PF20249"/>
    </source>
</evidence>
<feature type="transmembrane region" description="Helical" evidence="1">
    <location>
        <begin position="806"/>
        <end position="828"/>
    </location>
</feature>
<dbReference type="InterPro" id="IPR046864">
    <property type="entry name" value="VasX_N"/>
</dbReference>
<evidence type="ECO:0000256" key="1">
    <source>
        <dbReference type="SAM" id="Phobius"/>
    </source>
</evidence>
<dbReference type="CDD" id="cd20707">
    <property type="entry name" value="MIX_III"/>
    <property type="match status" value="1"/>
</dbReference>
<feature type="domain" description="Toxin VasX N-terminal region" evidence="2">
    <location>
        <begin position="30"/>
        <end position="169"/>
    </location>
</feature>
<accession>A0A7S9LDP1</accession>
<dbReference type="AlphaFoldDB" id="A0A7S9LDP1"/>
<organism evidence="3 4">
    <name type="scientific">Pseudomonas fulva</name>
    <dbReference type="NCBI Taxonomy" id="47880"/>
    <lineage>
        <taxon>Bacteria</taxon>
        <taxon>Pseudomonadati</taxon>
        <taxon>Pseudomonadota</taxon>
        <taxon>Gammaproteobacteria</taxon>
        <taxon>Pseudomonadales</taxon>
        <taxon>Pseudomonadaceae</taxon>
        <taxon>Pseudomonas</taxon>
    </lineage>
</organism>
<dbReference type="NCBIfam" id="NF041559">
    <property type="entry name" value="BTH_I2691_fam"/>
    <property type="match status" value="1"/>
</dbReference>
<reference evidence="3 4" key="1">
    <citation type="submission" date="2020-11" db="EMBL/GenBank/DDBJ databases">
        <title>Pseudomonas fulva producing VIM-24.</title>
        <authorList>
            <person name="Liu S."/>
        </authorList>
    </citation>
    <scope>NUCLEOTIDE SEQUENCE [LARGE SCALE GENOMIC DNA]</scope>
    <source>
        <strain evidence="3 4">ZDHY414</strain>
    </source>
</reference>
<sequence>MFDLKMLMEINRQNCEALQDPLSIGPAVSCTRTFTVLPLRYAAVGGNPHQRQQLPTLPEHLRHPHRTAALHQADYAIRPLREGFLYVIEKRRLSGQYSLHPPYRIAANGALSLYDPEHPEPKPSGITTFQDVVRTMTWAFTVHDLDDLLELRLFYSPDPLTIVAQRQLLRRRDLLPAVDIAPFAGPSCPKPRPYTIRHDQLNLVADFAAESNDRLRTLLDAQVFSTPSISSLAAARQALGPLGSKPEARGVAVVVEDAIGITQELNAWRNAGMEHLRNWLEASTENGGPSNERKVLVAQAFSELHEQFTERKVAALVGHYDKALRASLAYVMQGSQSRLAELWEQKKEAIFEIHVEKERQKLEILAENGEFAKHFEDRYLPLVNLQGMHRHLETFEAQSAEAQRLAESRAADHLTWLKSSALVDALVHYDESDLTNGLCFAHQTGLCVIGLEGVPAGAALLAQWWRADDITPDNLALRSFVLNQREIAEALARTRTALDALAPGNDPFLQLETALKQAKELAAHFSRLDSHLDQLAQHSPINTAGALAWLGQLGHQSLSAGAPGSADRLLYRRLSTYLIASLGQQAVELRLSEQALNGKTPSPGRVAAPIVRRLDQAYAETLHGVHGNQFYRLRVASGLLLLEAGLLLLQGRRDDKDRRFWSEVTAAAFTSAAAGMELLAVGTELTIRGVGGNSATARGAHVSLGRYRLWGAGLAAAGAVISIKWDFSDAIDAQARSKHMLVAAHSVRASAIITLLVGQGGIAFSQASAFFHWLAILDPTARISNSYAMLSRLSARLAANRPAMLWLSRLGLIGGTVVVVSTVALLILDESALEKWCSKCCFRIKKTTEGYEKDTEELEALFSAIREIA</sequence>
<keyword evidence="1" id="KW-0812">Transmembrane</keyword>
<proteinExistence type="predicted"/>
<dbReference type="EMBL" id="CP064946">
    <property type="protein sequence ID" value="QPH47142.1"/>
    <property type="molecule type" value="Genomic_DNA"/>
</dbReference>
<keyword evidence="1" id="KW-1133">Transmembrane helix</keyword>
<name>A0A7S9LDP1_9PSED</name>
<evidence type="ECO:0000313" key="3">
    <source>
        <dbReference type="EMBL" id="QPH47142.1"/>
    </source>
</evidence>
<evidence type="ECO:0000313" key="4">
    <source>
        <dbReference type="Proteomes" id="UP000594430"/>
    </source>
</evidence>
<protein>
    <recommendedName>
        <fullName evidence="2">Toxin VasX N-terminal region domain-containing protein</fullName>
    </recommendedName>
</protein>
<dbReference type="Proteomes" id="UP000594430">
    <property type="component" value="Chromosome"/>
</dbReference>
<dbReference type="RefSeq" id="WP_196109924.1">
    <property type="nucleotide sequence ID" value="NZ_BQHM01000012.1"/>
</dbReference>
<dbReference type="InterPro" id="IPR048126">
    <property type="entry name" value="Toxin_VasX"/>
</dbReference>
<gene>
    <name evidence="3" type="ORF">IZU98_11955</name>
</gene>
<keyword evidence="1" id="KW-0472">Membrane</keyword>
<dbReference type="Pfam" id="PF20249">
    <property type="entry name" value="VasX_N"/>
    <property type="match status" value="1"/>
</dbReference>